<dbReference type="Proteomes" id="UP000641206">
    <property type="component" value="Unassembled WGS sequence"/>
</dbReference>
<feature type="transmembrane region" description="Helical" evidence="1">
    <location>
        <begin position="56"/>
        <end position="77"/>
    </location>
</feature>
<feature type="transmembrane region" description="Helical" evidence="1">
    <location>
        <begin position="144"/>
        <end position="164"/>
    </location>
</feature>
<dbReference type="EMBL" id="BMLW01000003">
    <property type="protein sequence ID" value="GGP08976.1"/>
    <property type="molecule type" value="Genomic_DNA"/>
</dbReference>
<feature type="transmembrane region" description="Helical" evidence="1">
    <location>
        <begin position="114"/>
        <end position="132"/>
    </location>
</feature>
<proteinExistence type="predicted"/>
<keyword evidence="1" id="KW-0812">Transmembrane</keyword>
<organism evidence="2 3">
    <name type="scientific">Oceanobacillus neutriphilus</name>
    <dbReference type="NCBI Taxonomy" id="531815"/>
    <lineage>
        <taxon>Bacteria</taxon>
        <taxon>Bacillati</taxon>
        <taxon>Bacillota</taxon>
        <taxon>Bacilli</taxon>
        <taxon>Bacillales</taxon>
        <taxon>Bacillaceae</taxon>
        <taxon>Oceanobacillus</taxon>
    </lineage>
</organism>
<name>A0ABQ2NTM8_9BACI</name>
<dbReference type="RefSeq" id="WP_188733472.1">
    <property type="nucleotide sequence ID" value="NZ_BMLW01000003.1"/>
</dbReference>
<evidence type="ECO:0000313" key="3">
    <source>
        <dbReference type="Proteomes" id="UP000641206"/>
    </source>
</evidence>
<keyword evidence="1" id="KW-1133">Transmembrane helix</keyword>
<feature type="transmembrane region" description="Helical" evidence="1">
    <location>
        <begin position="6"/>
        <end position="29"/>
    </location>
</feature>
<evidence type="ECO:0000256" key="1">
    <source>
        <dbReference type="SAM" id="Phobius"/>
    </source>
</evidence>
<feature type="transmembrane region" description="Helical" evidence="1">
    <location>
        <begin position="83"/>
        <end position="102"/>
    </location>
</feature>
<keyword evidence="1" id="KW-0472">Membrane</keyword>
<dbReference type="Pfam" id="PF13787">
    <property type="entry name" value="HXXEE"/>
    <property type="match status" value="1"/>
</dbReference>
<keyword evidence="3" id="KW-1185">Reference proteome</keyword>
<protein>
    <recommendedName>
        <fullName evidence="4">HXXEE domain-containing protein</fullName>
    </recommendedName>
</protein>
<sequence length="173" mass="20122">MDINILIWSFLIIFMLHNFEEIIMIESWFNKKYPEIREHIPSFAVKELEKTKNTTAVQFSIVVCLLSIVAAAIVLVTVITDQYFLFIGLNIVFALNIFTHPLQSILLKCYVPGLWTTLLLIIPYNIIVYMQFYPQGVLNLTTGVYSLFVIIPFIPVFLLSHWVAKKLAFYLER</sequence>
<evidence type="ECO:0008006" key="4">
    <source>
        <dbReference type="Google" id="ProtNLM"/>
    </source>
</evidence>
<dbReference type="InterPro" id="IPR025671">
    <property type="entry name" value="HXXEE"/>
</dbReference>
<reference evidence="3" key="1">
    <citation type="journal article" date="2019" name="Int. J. Syst. Evol. Microbiol.">
        <title>The Global Catalogue of Microorganisms (GCM) 10K type strain sequencing project: providing services to taxonomists for standard genome sequencing and annotation.</title>
        <authorList>
            <consortium name="The Broad Institute Genomics Platform"/>
            <consortium name="The Broad Institute Genome Sequencing Center for Infectious Disease"/>
            <person name="Wu L."/>
            <person name="Ma J."/>
        </authorList>
    </citation>
    <scope>NUCLEOTIDE SEQUENCE [LARGE SCALE GENOMIC DNA]</scope>
    <source>
        <strain evidence="3">CGMCC 1.7693</strain>
    </source>
</reference>
<accession>A0ABQ2NTM8</accession>
<comment type="caution">
    <text evidence="2">The sequence shown here is derived from an EMBL/GenBank/DDBJ whole genome shotgun (WGS) entry which is preliminary data.</text>
</comment>
<gene>
    <name evidence="2" type="ORF">GCM10011346_11180</name>
</gene>
<evidence type="ECO:0000313" key="2">
    <source>
        <dbReference type="EMBL" id="GGP08976.1"/>
    </source>
</evidence>